<organism evidence="2 3">
    <name type="scientific">Stephania cephalantha</name>
    <dbReference type="NCBI Taxonomy" id="152367"/>
    <lineage>
        <taxon>Eukaryota</taxon>
        <taxon>Viridiplantae</taxon>
        <taxon>Streptophyta</taxon>
        <taxon>Embryophyta</taxon>
        <taxon>Tracheophyta</taxon>
        <taxon>Spermatophyta</taxon>
        <taxon>Magnoliopsida</taxon>
        <taxon>Ranunculales</taxon>
        <taxon>Menispermaceae</taxon>
        <taxon>Menispermoideae</taxon>
        <taxon>Cissampelideae</taxon>
        <taxon>Stephania</taxon>
    </lineage>
</organism>
<accession>A0AAP0J2X1</accession>
<gene>
    <name evidence="2" type="ORF">Scep_014324</name>
</gene>
<evidence type="ECO:0000313" key="2">
    <source>
        <dbReference type="EMBL" id="KAK9125478.1"/>
    </source>
</evidence>
<sequence>MARILVLMQQGNTGVAERAPERHGPNPPLVPIHEDHPMEEGAGYATAAAAVAVL</sequence>
<name>A0AAP0J2X1_9MAGN</name>
<reference evidence="2 3" key="1">
    <citation type="submission" date="2024-01" db="EMBL/GenBank/DDBJ databases">
        <title>Genome assemblies of Stephania.</title>
        <authorList>
            <person name="Yang L."/>
        </authorList>
    </citation>
    <scope>NUCLEOTIDE SEQUENCE [LARGE SCALE GENOMIC DNA]</scope>
    <source>
        <strain evidence="2">JXDWG</strain>
        <tissue evidence="2">Leaf</tissue>
    </source>
</reference>
<protein>
    <submittedName>
        <fullName evidence="2">Uncharacterized protein</fullName>
    </submittedName>
</protein>
<dbReference type="AlphaFoldDB" id="A0AAP0J2X1"/>
<proteinExistence type="predicted"/>
<dbReference type="Proteomes" id="UP001419268">
    <property type="component" value="Unassembled WGS sequence"/>
</dbReference>
<dbReference type="EMBL" id="JBBNAG010000006">
    <property type="protein sequence ID" value="KAK9125478.1"/>
    <property type="molecule type" value="Genomic_DNA"/>
</dbReference>
<evidence type="ECO:0000256" key="1">
    <source>
        <dbReference type="SAM" id="MobiDB-lite"/>
    </source>
</evidence>
<evidence type="ECO:0000313" key="3">
    <source>
        <dbReference type="Proteomes" id="UP001419268"/>
    </source>
</evidence>
<keyword evidence="3" id="KW-1185">Reference proteome</keyword>
<feature type="region of interest" description="Disordered" evidence="1">
    <location>
        <begin position="14"/>
        <end position="36"/>
    </location>
</feature>
<comment type="caution">
    <text evidence="2">The sequence shown here is derived from an EMBL/GenBank/DDBJ whole genome shotgun (WGS) entry which is preliminary data.</text>
</comment>